<dbReference type="AlphaFoldDB" id="A0A812EVQ8"/>
<comment type="caution">
    <text evidence="2">The sequence shown here is derived from an EMBL/GenBank/DDBJ whole genome shotgun (WGS) entry which is preliminary data.</text>
</comment>
<keyword evidence="1" id="KW-0472">Membrane</keyword>
<proteinExistence type="predicted"/>
<sequence length="152" mass="17487">MKDQIHSSSLFLFFVPPSQIIFPILHKFIILLFSCDSLLSSSFYPLIKFFVSKILLPHSTSLSISLSLYFSQFPHINSLAYSILFLFSSSSKVRNIMSPPPHILLQTVSAVLIISFQLLPPAHFTIITIPSFCLSSFFCYYYRVERRHLDML</sequence>
<keyword evidence="3" id="KW-1185">Reference proteome</keyword>
<keyword evidence="1" id="KW-1133">Transmembrane helix</keyword>
<name>A0A812EVQ8_ACAPH</name>
<organism evidence="2 3">
    <name type="scientific">Acanthosepion pharaonis</name>
    <name type="common">Pharaoh cuttlefish</name>
    <name type="synonym">Sepia pharaonis</name>
    <dbReference type="NCBI Taxonomy" id="158019"/>
    <lineage>
        <taxon>Eukaryota</taxon>
        <taxon>Metazoa</taxon>
        <taxon>Spiralia</taxon>
        <taxon>Lophotrochozoa</taxon>
        <taxon>Mollusca</taxon>
        <taxon>Cephalopoda</taxon>
        <taxon>Coleoidea</taxon>
        <taxon>Decapodiformes</taxon>
        <taxon>Sepiida</taxon>
        <taxon>Sepiina</taxon>
        <taxon>Sepiidae</taxon>
        <taxon>Acanthosepion</taxon>
    </lineage>
</organism>
<reference evidence="2" key="1">
    <citation type="submission" date="2021-01" db="EMBL/GenBank/DDBJ databases">
        <authorList>
            <person name="Li R."/>
            <person name="Bekaert M."/>
        </authorList>
    </citation>
    <scope>NUCLEOTIDE SEQUENCE</scope>
    <source>
        <strain evidence="2">Farmed</strain>
    </source>
</reference>
<feature type="transmembrane region" description="Helical" evidence="1">
    <location>
        <begin position="124"/>
        <end position="142"/>
    </location>
</feature>
<protein>
    <submittedName>
        <fullName evidence="2">Uncharacterized protein</fullName>
    </submittedName>
</protein>
<evidence type="ECO:0000313" key="3">
    <source>
        <dbReference type="Proteomes" id="UP000597762"/>
    </source>
</evidence>
<keyword evidence="1" id="KW-0812">Transmembrane</keyword>
<gene>
    <name evidence="2" type="ORF">SPHA_81143</name>
</gene>
<evidence type="ECO:0000313" key="2">
    <source>
        <dbReference type="EMBL" id="CAE1332055.1"/>
    </source>
</evidence>
<accession>A0A812EVQ8</accession>
<dbReference type="Proteomes" id="UP000597762">
    <property type="component" value="Unassembled WGS sequence"/>
</dbReference>
<dbReference type="EMBL" id="CAHIKZ030005625">
    <property type="protein sequence ID" value="CAE1332055.1"/>
    <property type="molecule type" value="Genomic_DNA"/>
</dbReference>
<evidence type="ECO:0000256" key="1">
    <source>
        <dbReference type="SAM" id="Phobius"/>
    </source>
</evidence>